<evidence type="ECO:0000313" key="2">
    <source>
        <dbReference type="EMBL" id="KAF5309930.1"/>
    </source>
</evidence>
<sequence>MATHLFELPTIYHNHRTHHIGVMSFRQEARRSRSQTQSNTNKGGSVNNSDVLSIPQMPHEPSARASVETGKAKGKDPEYNAVRRPPQANMPGRKRYSGGVKAKKRLGTSLLDRIKGIFRSS</sequence>
<protein>
    <submittedName>
        <fullName evidence="2">Uncharacterized protein</fullName>
    </submittedName>
</protein>
<evidence type="ECO:0000313" key="3">
    <source>
        <dbReference type="Proteomes" id="UP000567179"/>
    </source>
</evidence>
<evidence type="ECO:0000256" key="1">
    <source>
        <dbReference type="SAM" id="MobiDB-lite"/>
    </source>
</evidence>
<keyword evidence="3" id="KW-1185">Reference proteome</keyword>
<dbReference type="EMBL" id="JAACJJ010000058">
    <property type="protein sequence ID" value="KAF5309930.1"/>
    <property type="molecule type" value="Genomic_DNA"/>
</dbReference>
<accession>A0A8H5AS76</accession>
<organism evidence="2 3">
    <name type="scientific">Psilocybe cf. subviscida</name>
    <dbReference type="NCBI Taxonomy" id="2480587"/>
    <lineage>
        <taxon>Eukaryota</taxon>
        <taxon>Fungi</taxon>
        <taxon>Dikarya</taxon>
        <taxon>Basidiomycota</taxon>
        <taxon>Agaricomycotina</taxon>
        <taxon>Agaricomycetes</taxon>
        <taxon>Agaricomycetidae</taxon>
        <taxon>Agaricales</taxon>
        <taxon>Agaricineae</taxon>
        <taxon>Strophariaceae</taxon>
        <taxon>Psilocybe</taxon>
    </lineage>
</organism>
<comment type="caution">
    <text evidence="2">The sequence shown here is derived from an EMBL/GenBank/DDBJ whole genome shotgun (WGS) entry which is preliminary data.</text>
</comment>
<reference evidence="2 3" key="1">
    <citation type="journal article" date="2020" name="ISME J.">
        <title>Uncovering the hidden diversity of litter-decomposition mechanisms in mushroom-forming fungi.</title>
        <authorList>
            <person name="Floudas D."/>
            <person name="Bentzer J."/>
            <person name="Ahren D."/>
            <person name="Johansson T."/>
            <person name="Persson P."/>
            <person name="Tunlid A."/>
        </authorList>
    </citation>
    <scope>NUCLEOTIDE SEQUENCE [LARGE SCALE GENOMIC DNA]</scope>
    <source>
        <strain evidence="2 3">CBS 101986</strain>
    </source>
</reference>
<feature type="compositionally biased region" description="Polar residues" evidence="1">
    <location>
        <begin position="34"/>
        <end position="51"/>
    </location>
</feature>
<gene>
    <name evidence="2" type="ORF">D9619_010228</name>
</gene>
<dbReference type="AlphaFoldDB" id="A0A8H5AS76"/>
<name>A0A8H5AS76_9AGAR</name>
<dbReference type="Proteomes" id="UP000567179">
    <property type="component" value="Unassembled WGS sequence"/>
</dbReference>
<proteinExistence type="predicted"/>
<feature type="region of interest" description="Disordered" evidence="1">
    <location>
        <begin position="25"/>
        <end position="100"/>
    </location>
</feature>